<name>A0A9N9KPI3_9HELO</name>
<feature type="compositionally biased region" description="Low complexity" evidence="2">
    <location>
        <begin position="293"/>
        <end position="303"/>
    </location>
</feature>
<feature type="region of interest" description="Disordered" evidence="2">
    <location>
        <begin position="1"/>
        <end position="489"/>
    </location>
</feature>
<protein>
    <submittedName>
        <fullName evidence="3">Uncharacterized protein</fullName>
    </submittedName>
</protein>
<evidence type="ECO:0000256" key="1">
    <source>
        <dbReference type="SAM" id="Coils"/>
    </source>
</evidence>
<feature type="compositionally biased region" description="Polar residues" evidence="2">
    <location>
        <begin position="156"/>
        <end position="167"/>
    </location>
</feature>
<sequence>MRAVIIGGLNARSNHHQPPPPKNNPTTSTTRTRNLQTKRNPNVTTAPARPSPSPKQPQPKSSDRPPLQSRDNNAMMRGSQKGGLSTRSGISSDNKPASRPLLPTLSASSKAPTRPPLTPRVAGSATGAPASSLRRNTRPIVRSHTPDSSKEDLPTPLSSYLTNNITPRSGPRKVRVDGGSASTTPTGTPTGTPGFPPTNDSFRAAQDATMQVPGLGISAMDKDMPKRSTVSFSTAGSEVGGYKRSPNAASADSKFFFASDAKPTHPTRSSVQSNKPSSKFFHANGESIPPAQSTGGSVVGSNVGEEKPQPKFFHANGTPDLQLSPSPSFAPSRPVSVVSNHSRMPLSRATTFSSGTFSPPQRTAPPAKLQHANIPSQRSTPTLQAAVVPRPQAGGRGQSANSVVANRRSLEYPRVVSHGRSTSLGSGPPSRKNSLSSPLEVTSPVTPAHIIPAGLVSTPEETPETSSVDDAESEHSESLQSPEGSQSPIKVGQTLEQLNELAANARRERKVLDLEITNSSLEAINRTLEREMRKQTAELRRFRRLSRSGRLSIAPASLRTSMDTLSVIGESIDGASLSGLSEDEDLDHDEPEEEEEGFSDTSESMDDGPLSPAAMAESDLRHRKKDEKRLQLDLSKHQQLLTDSQRMNQSLKRCLGWTEALIDEGKKALEYRVIPGDVELGGRVLTQDEIEQQEVEVEVDNEGMSSIGARMLREARQKAAANAAASWGGEGKDDRDSGIEIDGTQREALRVSFGSPILQ</sequence>
<dbReference type="Proteomes" id="UP000696280">
    <property type="component" value="Unassembled WGS sequence"/>
</dbReference>
<feature type="compositionally biased region" description="Acidic residues" evidence="2">
    <location>
        <begin position="581"/>
        <end position="606"/>
    </location>
</feature>
<feature type="compositionally biased region" description="Basic and acidic residues" evidence="2">
    <location>
        <begin position="730"/>
        <end position="743"/>
    </location>
</feature>
<evidence type="ECO:0000256" key="2">
    <source>
        <dbReference type="SAM" id="MobiDB-lite"/>
    </source>
</evidence>
<feature type="compositionally biased region" description="Polar residues" evidence="2">
    <location>
        <begin position="319"/>
        <end position="329"/>
    </location>
</feature>
<feature type="compositionally biased region" description="Polar residues" evidence="2">
    <location>
        <begin position="82"/>
        <end position="95"/>
    </location>
</feature>
<feature type="region of interest" description="Disordered" evidence="2">
    <location>
        <begin position="721"/>
        <end position="743"/>
    </location>
</feature>
<evidence type="ECO:0000313" key="4">
    <source>
        <dbReference type="Proteomes" id="UP000696280"/>
    </source>
</evidence>
<comment type="caution">
    <text evidence="3">The sequence shown here is derived from an EMBL/GenBank/DDBJ whole genome shotgun (WGS) entry which is preliminary data.</text>
</comment>
<feature type="compositionally biased region" description="Basic and acidic residues" evidence="2">
    <location>
        <begin position="144"/>
        <end position="153"/>
    </location>
</feature>
<feature type="compositionally biased region" description="Low complexity" evidence="2">
    <location>
        <begin position="24"/>
        <end position="38"/>
    </location>
</feature>
<feature type="region of interest" description="Disordered" evidence="2">
    <location>
        <begin position="575"/>
        <end position="613"/>
    </location>
</feature>
<feature type="compositionally biased region" description="Low complexity" evidence="2">
    <location>
        <begin position="248"/>
        <end position="261"/>
    </location>
</feature>
<organism evidence="3 4">
    <name type="scientific">Hymenoscyphus fraxineus</name>
    <dbReference type="NCBI Taxonomy" id="746836"/>
    <lineage>
        <taxon>Eukaryota</taxon>
        <taxon>Fungi</taxon>
        <taxon>Dikarya</taxon>
        <taxon>Ascomycota</taxon>
        <taxon>Pezizomycotina</taxon>
        <taxon>Leotiomycetes</taxon>
        <taxon>Helotiales</taxon>
        <taxon>Helotiaceae</taxon>
        <taxon>Hymenoscyphus</taxon>
    </lineage>
</organism>
<keyword evidence="4" id="KW-1185">Reference proteome</keyword>
<feature type="compositionally biased region" description="Low complexity" evidence="2">
    <location>
        <begin position="183"/>
        <end position="193"/>
    </location>
</feature>
<feature type="coiled-coil region" evidence="1">
    <location>
        <begin position="495"/>
        <end position="545"/>
    </location>
</feature>
<dbReference type="PANTHER" id="PTHR38701:SF1">
    <property type="entry name" value="UP-REGULATED DURING SEPTATION PROTEIN 1 DOMAIN-CONTAINING PROTEIN"/>
    <property type="match status" value="1"/>
</dbReference>
<dbReference type="PANTHER" id="PTHR38701">
    <property type="entry name" value="CHROMOSOME 8, WHOLE GENOME SHOTGUN SEQUENCE"/>
    <property type="match status" value="1"/>
</dbReference>
<dbReference type="OrthoDB" id="2555519at2759"/>
<evidence type="ECO:0000313" key="3">
    <source>
        <dbReference type="EMBL" id="CAG8949727.1"/>
    </source>
</evidence>
<reference evidence="3" key="1">
    <citation type="submission" date="2021-07" db="EMBL/GenBank/DDBJ databases">
        <authorList>
            <person name="Durling M."/>
        </authorList>
    </citation>
    <scope>NUCLEOTIDE SEQUENCE</scope>
</reference>
<feature type="compositionally biased region" description="Polar residues" evidence="2">
    <location>
        <begin position="266"/>
        <end position="277"/>
    </location>
</feature>
<feature type="compositionally biased region" description="Polar residues" evidence="2">
    <location>
        <begin position="419"/>
        <end position="445"/>
    </location>
</feature>
<feature type="compositionally biased region" description="Polar residues" evidence="2">
    <location>
        <begin position="478"/>
        <end position="488"/>
    </location>
</feature>
<proteinExistence type="predicted"/>
<dbReference type="EMBL" id="CAJVRL010000025">
    <property type="protein sequence ID" value="CAG8949727.1"/>
    <property type="molecule type" value="Genomic_DNA"/>
</dbReference>
<keyword evidence="1" id="KW-0175">Coiled coil</keyword>
<feature type="compositionally biased region" description="Acidic residues" evidence="2">
    <location>
        <begin position="461"/>
        <end position="472"/>
    </location>
</feature>
<feature type="compositionally biased region" description="Polar residues" evidence="2">
    <location>
        <begin position="337"/>
        <end position="361"/>
    </location>
</feature>
<dbReference type="AlphaFoldDB" id="A0A9N9KPI3"/>
<accession>A0A9N9KPI3</accession>
<feature type="compositionally biased region" description="Polar residues" evidence="2">
    <location>
        <begin position="373"/>
        <end position="383"/>
    </location>
</feature>
<gene>
    <name evidence="3" type="ORF">HYFRA_00004046</name>
</gene>